<name>A0A4R8XQZ1_9MICO</name>
<accession>A0A4R8XQZ1</accession>
<dbReference type="Proteomes" id="UP000298433">
    <property type="component" value="Unassembled WGS sequence"/>
</dbReference>
<evidence type="ECO:0000313" key="4">
    <source>
        <dbReference type="EMBL" id="TFC81153.1"/>
    </source>
</evidence>
<dbReference type="OrthoDB" id="166978at2"/>
<keyword evidence="1" id="KW-0175">Coiled coil</keyword>
<evidence type="ECO:0000256" key="1">
    <source>
        <dbReference type="SAM" id="Coils"/>
    </source>
</evidence>
<feature type="transmembrane region" description="Helical" evidence="3">
    <location>
        <begin position="49"/>
        <end position="70"/>
    </location>
</feature>
<feature type="region of interest" description="Disordered" evidence="2">
    <location>
        <begin position="1"/>
        <end position="34"/>
    </location>
</feature>
<keyword evidence="5" id="KW-1185">Reference proteome</keyword>
<comment type="caution">
    <text evidence="4">The sequence shown here is derived from an EMBL/GenBank/DDBJ whole genome shotgun (WGS) entry which is preliminary data.</text>
</comment>
<sequence>MTDDTQQPSKKALPEHTGSAQSASSGRNWKKGLNSPKWLQAKNHTARSLGITAAAVLVAGVVLGGVLGVITRPAVATTEEYLVMEANLTEKVEVMSDKFQAANEKVQDARDRNAELIDREVAVADSEATLLADQASLKAGQDALAASTQQVAKDQFSDGMHLVGTNVTPGTYAISTSTRCYYAWKSGTGSDAEIVDNEIVNGPATVTLKAGEVFESNRCGKWTKVG</sequence>
<keyword evidence="3" id="KW-1133">Transmembrane helix</keyword>
<keyword evidence="3" id="KW-0812">Transmembrane</keyword>
<dbReference type="EMBL" id="SOGN01000035">
    <property type="protein sequence ID" value="TFC81153.1"/>
    <property type="molecule type" value="Genomic_DNA"/>
</dbReference>
<feature type="compositionally biased region" description="Polar residues" evidence="2">
    <location>
        <begin position="18"/>
        <end position="27"/>
    </location>
</feature>
<evidence type="ECO:0000256" key="3">
    <source>
        <dbReference type="SAM" id="Phobius"/>
    </source>
</evidence>
<feature type="coiled-coil region" evidence="1">
    <location>
        <begin position="92"/>
        <end position="119"/>
    </location>
</feature>
<evidence type="ECO:0000256" key="2">
    <source>
        <dbReference type="SAM" id="MobiDB-lite"/>
    </source>
</evidence>
<reference evidence="4 5" key="1">
    <citation type="submission" date="2019-03" db="EMBL/GenBank/DDBJ databases">
        <title>Genomics of glacier-inhabiting Cryobacterium strains.</title>
        <authorList>
            <person name="Liu Q."/>
            <person name="Xin Y.-H."/>
        </authorList>
    </citation>
    <scope>NUCLEOTIDE SEQUENCE [LARGE SCALE GENOMIC DNA]</scope>
    <source>
        <strain evidence="4 5">TMT2-48-2</strain>
    </source>
</reference>
<gene>
    <name evidence="4" type="ORF">E3T23_06555</name>
</gene>
<proteinExistence type="predicted"/>
<evidence type="ECO:0000313" key="5">
    <source>
        <dbReference type="Proteomes" id="UP000298433"/>
    </source>
</evidence>
<protein>
    <submittedName>
        <fullName evidence="4">Uncharacterized protein</fullName>
    </submittedName>
</protein>
<organism evidence="4 5">
    <name type="scientific">Cryobacterium cheniae</name>
    <dbReference type="NCBI Taxonomy" id="1259262"/>
    <lineage>
        <taxon>Bacteria</taxon>
        <taxon>Bacillati</taxon>
        <taxon>Actinomycetota</taxon>
        <taxon>Actinomycetes</taxon>
        <taxon>Micrococcales</taxon>
        <taxon>Microbacteriaceae</taxon>
        <taxon>Cryobacterium</taxon>
    </lineage>
</organism>
<keyword evidence="3" id="KW-0472">Membrane</keyword>
<dbReference type="RefSeq" id="WP_134369584.1">
    <property type="nucleotide sequence ID" value="NZ_SOGN01000035.1"/>
</dbReference>
<dbReference type="AlphaFoldDB" id="A0A4R8XQZ1"/>